<dbReference type="InterPro" id="IPR037185">
    <property type="entry name" value="EmrE-like"/>
</dbReference>
<evidence type="ECO:0000256" key="7">
    <source>
        <dbReference type="SAM" id="MobiDB-lite"/>
    </source>
</evidence>
<feature type="region of interest" description="Disordered" evidence="7">
    <location>
        <begin position="331"/>
        <end position="362"/>
    </location>
</feature>
<feature type="transmembrane region" description="Helical" evidence="6">
    <location>
        <begin position="212"/>
        <end position="233"/>
    </location>
</feature>
<dbReference type="GO" id="GO:0016020">
    <property type="term" value="C:membrane"/>
    <property type="evidence" value="ECO:0007669"/>
    <property type="project" value="UniProtKB-SubCell"/>
</dbReference>
<protein>
    <recommendedName>
        <fullName evidence="6">WAT1-related protein</fullName>
    </recommendedName>
</protein>
<reference evidence="9" key="1">
    <citation type="submission" date="2021-01" db="UniProtKB">
        <authorList>
            <consortium name="EnsemblPlants"/>
        </authorList>
    </citation>
    <scope>IDENTIFICATION</scope>
</reference>
<feature type="compositionally biased region" description="Basic and acidic residues" evidence="7">
    <location>
        <begin position="340"/>
        <end position="356"/>
    </location>
</feature>
<dbReference type="InterPro" id="IPR000620">
    <property type="entry name" value="EamA_dom"/>
</dbReference>
<feature type="domain" description="EamA" evidence="8">
    <location>
        <begin position="14"/>
        <end position="152"/>
    </location>
</feature>
<evidence type="ECO:0000256" key="5">
    <source>
        <dbReference type="ARBA" id="ARBA00023136"/>
    </source>
</evidence>
<keyword evidence="3 6" id="KW-0812">Transmembrane</keyword>
<sequence>MTGPVATSYLPLMAMIFVQAGYAGLNILSKLAMEDGLHPYILVPYRQIIATFALAPLAFLFERKTRPPITWRILLESIFCSLFGATLNQYCYFFGLQNTTATIAVAVANTLPAVTFIITALFRVEKLEIRTRVGQAKVIGTCVCVGGAMLLSFYHGRVIPLPESGVHLQLSEKAAAGGTSILGPFLIIASGVAWAFWLMVQTKLSRRFPVPFTSTTMMCFFSSIQCVFVSLIINHSSAAWLPKSGIQIGAIFYAGIVPSAIGFCLMSWTTGKRGPLYVSVFSPLLLIIVAILSWALMNEKLYVGTLLGAVLIVVGLYTVLWGKSREMEANRKAAKPAESQGRDHLELQMPKADADQSRAPNP</sequence>
<dbReference type="PANTHER" id="PTHR31218">
    <property type="entry name" value="WAT1-RELATED PROTEIN"/>
    <property type="match status" value="1"/>
</dbReference>
<feature type="transmembrane region" description="Helical" evidence="6">
    <location>
        <begin position="275"/>
        <end position="295"/>
    </location>
</feature>
<dbReference type="Gramene" id="Kaladp0761s0002.1.v1.1">
    <property type="protein sequence ID" value="Kaladp0761s0002.1.v1.1"/>
    <property type="gene ID" value="Kaladp0761s0002.v1.1"/>
</dbReference>
<evidence type="ECO:0000256" key="3">
    <source>
        <dbReference type="ARBA" id="ARBA00022692"/>
    </source>
</evidence>
<evidence type="ECO:0000313" key="9">
    <source>
        <dbReference type="EnsemblPlants" id="Kaladp0761s0002.1.v1.1"/>
    </source>
</evidence>
<feature type="transmembrane region" description="Helical" evidence="6">
    <location>
        <begin position="136"/>
        <end position="154"/>
    </location>
</feature>
<evidence type="ECO:0000313" key="10">
    <source>
        <dbReference type="Proteomes" id="UP000594263"/>
    </source>
</evidence>
<feature type="transmembrane region" description="Helical" evidence="6">
    <location>
        <begin position="101"/>
        <end position="124"/>
    </location>
</feature>
<keyword evidence="10" id="KW-1185">Reference proteome</keyword>
<proteinExistence type="inferred from homology"/>
<dbReference type="SUPFAM" id="SSF103481">
    <property type="entry name" value="Multidrug resistance efflux transporter EmrE"/>
    <property type="match status" value="2"/>
</dbReference>
<dbReference type="AlphaFoldDB" id="A0A7N0VFV6"/>
<evidence type="ECO:0000256" key="1">
    <source>
        <dbReference type="ARBA" id="ARBA00004141"/>
    </source>
</evidence>
<evidence type="ECO:0000256" key="6">
    <source>
        <dbReference type="RuleBase" id="RU363077"/>
    </source>
</evidence>
<feature type="transmembrane region" description="Helical" evidence="6">
    <location>
        <begin position="73"/>
        <end position="95"/>
    </location>
</feature>
<dbReference type="Proteomes" id="UP000594263">
    <property type="component" value="Unplaced"/>
</dbReference>
<feature type="transmembrane region" description="Helical" evidence="6">
    <location>
        <begin position="9"/>
        <end position="28"/>
    </location>
</feature>
<accession>A0A7N0VFV6</accession>
<dbReference type="GO" id="GO:0022857">
    <property type="term" value="F:transmembrane transporter activity"/>
    <property type="evidence" value="ECO:0007669"/>
    <property type="project" value="InterPro"/>
</dbReference>
<feature type="transmembrane region" description="Helical" evidence="6">
    <location>
        <begin position="301"/>
        <end position="322"/>
    </location>
</feature>
<evidence type="ECO:0000259" key="8">
    <source>
        <dbReference type="Pfam" id="PF00892"/>
    </source>
</evidence>
<dbReference type="EnsemblPlants" id="Kaladp0761s0002.1.v1.1">
    <property type="protein sequence ID" value="Kaladp0761s0002.1.v1.1"/>
    <property type="gene ID" value="Kaladp0761s0002.v1.1"/>
</dbReference>
<feature type="domain" description="EamA" evidence="8">
    <location>
        <begin position="182"/>
        <end position="320"/>
    </location>
</feature>
<feature type="transmembrane region" description="Helical" evidence="6">
    <location>
        <begin position="174"/>
        <end position="200"/>
    </location>
</feature>
<comment type="similarity">
    <text evidence="2 6">Belongs to the drug/metabolite transporter (DMT) superfamily. Plant drug/metabolite exporter (P-DME) (TC 2.A.7.4) family.</text>
</comment>
<feature type="transmembrane region" description="Helical" evidence="6">
    <location>
        <begin position="245"/>
        <end position="268"/>
    </location>
</feature>
<dbReference type="Pfam" id="PF00892">
    <property type="entry name" value="EamA"/>
    <property type="match status" value="2"/>
</dbReference>
<organism evidence="9 10">
    <name type="scientific">Kalanchoe fedtschenkoi</name>
    <name type="common">Lavender scallops</name>
    <name type="synonym">South American air plant</name>
    <dbReference type="NCBI Taxonomy" id="63787"/>
    <lineage>
        <taxon>Eukaryota</taxon>
        <taxon>Viridiplantae</taxon>
        <taxon>Streptophyta</taxon>
        <taxon>Embryophyta</taxon>
        <taxon>Tracheophyta</taxon>
        <taxon>Spermatophyta</taxon>
        <taxon>Magnoliopsida</taxon>
        <taxon>eudicotyledons</taxon>
        <taxon>Gunneridae</taxon>
        <taxon>Pentapetalae</taxon>
        <taxon>Saxifragales</taxon>
        <taxon>Crassulaceae</taxon>
        <taxon>Kalanchoe</taxon>
    </lineage>
</organism>
<evidence type="ECO:0000256" key="4">
    <source>
        <dbReference type="ARBA" id="ARBA00022989"/>
    </source>
</evidence>
<comment type="subcellular location">
    <subcellularLocation>
        <location evidence="1 6">Membrane</location>
        <topology evidence="1 6">Multi-pass membrane protein</topology>
    </subcellularLocation>
</comment>
<keyword evidence="5 6" id="KW-0472">Membrane</keyword>
<keyword evidence="4 6" id="KW-1133">Transmembrane helix</keyword>
<dbReference type="OMA" id="YRQIIGT"/>
<feature type="transmembrane region" description="Helical" evidence="6">
    <location>
        <begin position="40"/>
        <end position="61"/>
    </location>
</feature>
<evidence type="ECO:0000256" key="2">
    <source>
        <dbReference type="ARBA" id="ARBA00007635"/>
    </source>
</evidence>
<name>A0A7N0VFV6_KALFE</name>
<dbReference type="InterPro" id="IPR030184">
    <property type="entry name" value="WAT1-related"/>
</dbReference>